<name>A0ABS5HB52_9GAMM</name>
<dbReference type="SMART" id="SM00052">
    <property type="entry name" value="EAL"/>
    <property type="match status" value="1"/>
</dbReference>
<dbReference type="InterPro" id="IPR029787">
    <property type="entry name" value="Nucleotide_cyclase"/>
</dbReference>
<dbReference type="Gene3D" id="3.30.70.270">
    <property type="match status" value="1"/>
</dbReference>
<keyword evidence="6" id="KW-1185">Reference proteome</keyword>
<sequence length="769" mass="85127">MLKSFRARLILFILLLLALAQFGTALAVLSSLKEANYKQGVQSINVSRNVFDLFLESRAEQLTKGVEILASDFGFKQAVATRETSTIGSVLQNHGARISADISLLVSPNGALITATQDVGENPTIAQLVMAARRSGGSSISTMIAFEGTSYQLVLVPIKAPNVIAWIGMAFQLDQALAEQIKAVTGLDISFVNENDPLHLMSGGSTLPPQEKVQIFKRIGNVEAILQYPAFSADEKYLSLGVDIGVPEQWGIIHLPYGPWLQSYNNTRNQLVWIFTGALALALLFGIALARNMTQPIQTLVEYARQIGMGGNKSRCDAPHIEGEFGVLSNTMETMQESIVCREELLTHRASHDQLTGLFNQSAVESYLAEALSKTQGGLMLVNLRHFKRTNNMLGFDVGNVLLSKVALRLQNWGDDVTMLARLSGDKFLFVFERPVQQADCESLKQCFAQEFDISADSSIRIEISIAVLPFEHATQDVNSAMRRLEIVADKAREDKNLCVFYEEGQDENHRRQLTIIRDLPTALDNDELFVVYQPKVCLVSDSCHESEALIRWIHPELGFIPPDEFIALLEHAGSIQILTKWVLNKVLSQLSVWWQQGDEMRVAVNLSAHDLLDDMLPTMVAEALAANQLPASALALEVTESAVMKDREKVIAVLDALQDMGVHLAIDDFGTGQSSLAYLRELPVNEVKIDRAFIQFIDTNQKDEFITTATIDLSHSLGFSVTAEGAENAEAVALLTQRRCDKVQGYFFSKPLVANEFFSWRKAFNSDK</sequence>
<proteinExistence type="predicted"/>
<evidence type="ECO:0000259" key="4">
    <source>
        <dbReference type="PROSITE" id="PS50887"/>
    </source>
</evidence>
<dbReference type="PROSITE" id="PS50887">
    <property type="entry name" value="GGDEF"/>
    <property type="match status" value="1"/>
</dbReference>
<feature type="domain" description="EAL" evidence="2">
    <location>
        <begin position="513"/>
        <end position="766"/>
    </location>
</feature>
<feature type="domain" description="GGDEF" evidence="4">
    <location>
        <begin position="375"/>
        <end position="504"/>
    </location>
</feature>
<protein>
    <submittedName>
        <fullName evidence="5">EAL domain-containing protein</fullName>
    </submittedName>
</protein>
<dbReference type="Proteomes" id="UP000679722">
    <property type="component" value="Unassembled WGS sequence"/>
</dbReference>
<keyword evidence="1" id="KW-0812">Transmembrane</keyword>
<evidence type="ECO:0000313" key="6">
    <source>
        <dbReference type="Proteomes" id="UP000679722"/>
    </source>
</evidence>
<keyword evidence="1" id="KW-1133">Transmembrane helix</keyword>
<dbReference type="SUPFAM" id="SSF141868">
    <property type="entry name" value="EAL domain-like"/>
    <property type="match status" value="1"/>
</dbReference>
<dbReference type="PROSITE" id="PS50883">
    <property type="entry name" value="EAL"/>
    <property type="match status" value="1"/>
</dbReference>
<feature type="transmembrane region" description="Helical" evidence="1">
    <location>
        <begin position="271"/>
        <end position="290"/>
    </location>
</feature>
<dbReference type="InterPro" id="IPR043128">
    <property type="entry name" value="Rev_trsase/Diguanyl_cyclase"/>
</dbReference>
<dbReference type="Pfam" id="PF00563">
    <property type="entry name" value="EAL"/>
    <property type="match status" value="1"/>
</dbReference>
<gene>
    <name evidence="5" type="ORF">J9B83_07980</name>
</gene>
<keyword evidence="1" id="KW-0472">Membrane</keyword>
<dbReference type="InterPro" id="IPR000160">
    <property type="entry name" value="GGDEF_dom"/>
</dbReference>
<evidence type="ECO:0000256" key="1">
    <source>
        <dbReference type="SAM" id="Phobius"/>
    </source>
</evidence>
<evidence type="ECO:0000259" key="2">
    <source>
        <dbReference type="PROSITE" id="PS50883"/>
    </source>
</evidence>
<dbReference type="PANTHER" id="PTHR33121:SF71">
    <property type="entry name" value="OXYGEN SENSOR PROTEIN DOSP"/>
    <property type="match status" value="1"/>
</dbReference>
<dbReference type="CDD" id="cd01949">
    <property type="entry name" value="GGDEF"/>
    <property type="match status" value="1"/>
</dbReference>
<dbReference type="InterPro" id="IPR050706">
    <property type="entry name" value="Cyclic-di-GMP_PDE-like"/>
</dbReference>
<dbReference type="SMART" id="SM00304">
    <property type="entry name" value="HAMP"/>
    <property type="match status" value="1"/>
</dbReference>
<dbReference type="CDD" id="cd01948">
    <property type="entry name" value="EAL"/>
    <property type="match status" value="1"/>
</dbReference>
<dbReference type="InterPro" id="IPR003660">
    <property type="entry name" value="HAMP_dom"/>
</dbReference>
<comment type="caution">
    <text evidence="5">The sequence shown here is derived from an EMBL/GenBank/DDBJ whole genome shotgun (WGS) entry which is preliminary data.</text>
</comment>
<dbReference type="NCBIfam" id="TIGR00254">
    <property type="entry name" value="GGDEF"/>
    <property type="match status" value="1"/>
</dbReference>
<dbReference type="Gene3D" id="3.20.20.450">
    <property type="entry name" value="EAL domain"/>
    <property type="match status" value="1"/>
</dbReference>
<dbReference type="InterPro" id="IPR029150">
    <property type="entry name" value="dCache_3"/>
</dbReference>
<dbReference type="SUPFAM" id="SSF55073">
    <property type="entry name" value="Nucleotide cyclase"/>
    <property type="match status" value="1"/>
</dbReference>
<dbReference type="PROSITE" id="PS50885">
    <property type="entry name" value="HAMP"/>
    <property type="match status" value="1"/>
</dbReference>
<accession>A0ABS5HB52</accession>
<dbReference type="InterPro" id="IPR001633">
    <property type="entry name" value="EAL_dom"/>
</dbReference>
<dbReference type="InterPro" id="IPR035919">
    <property type="entry name" value="EAL_sf"/>
</dbReference>
<dbReference type="Gene3D" id="6.10.340.10">
    <property type="match status" value="1"/>
</dbReference>
<dbReference type="PANTHER" id="PTHR33121">
    <property type="entry name" value="CYCLIC DI-GMP PHOSPHODIESTERASE PDEF"/>
    <property type="match status" value="1"/>
</dbReference>
<dbReference type="Pfam" id="PF00990">
    <property type="entry name" value="GGDEF"/>
    <property type="match status" value="1"/>
</dbReference>
<dbReference type="Pfam" id="PF14827">
    <property type="entry name" value="dCache_3"/>
    <property type="match status" value="1"/>
</dbReference>
<organism evidence="5 6">
    <name type="scientific">Marinomonas vulgaris</name>
    <dbReference type="NCBI Taxonomy" id="2823372"/>
    <lineage>
        <taxon>Bacteria</taxon>
        <taxon>Pseudomonadati</taxon>
        <taxon>Pseudomonadota</taxon>
        <taxon>Gammaproteobacteria</taxon>
        <taxon>Oceanospirillales</taxon>
        <taxon>Oceanospirillaceae</taxon>
        <taxon>Marinomonas</taxon>
    </lineage>
</organism>
<feature type="domain" description="HAMP" evidence="3">
    <location>
        <begin position="291"/>
        <end position="344"/>
    </location>
</feature>
<reference evidence="5 6" key="1">
    <citation type="submission" date="2021-04" db="EMBL/GenBank/DDBJ databases">
        <authorList>
            <person name="Sun C."/>
        </authorList>
    </citation>
    <scope>NUCLEOTIDE SEQUENCE [LARGE SCALE GENOMIC DNA]</scope>
    <source>
        <strain evidence="5 6">A79</strain>
    </source>
</reference>
<evidence type="ECO:0000259" key="3">
    <source>
        <dbReference type="PROSITE" id="PS50885"/>
    </source>
</evidence>
<dbReference type="SMART" id="SM00267">
    <property type="entry name" value="GGDEF"/>
    <property type="match status" value="1"/>
</dbReference>
<reference evidence="6" key="2">
    <citation type="submission" date="2023-07" db="EMBL/GenBank/DDBJ databases">
        <title>Marinomonas vulgaris A79, complete genome.</title>
        <authorList>
            <person name="Ying J.-J."/>
        </authorList>
    </citation>
    <scope>NUCLEOTIDE SEQUENCE [LARGE SCALE GENOMIC DNA]</scope>
    <source>
        <strain evidence="6">A79</strain>
    </source>
</reference>
<dbReference type="RefSeq" id="WP_211536226.1">
    <property type="nucleotide sequence ID" value="NZ_JAGSSV010000007.1"/>
</dbReference>
<dbReference type="EMBL" id="JAGSSV010000007">
    <property type="protein sequence ID" value="MBR7888883.1"/>
    <property type="molecule type" value="Genomic_DNA"/>
</dbReference>
<evidence type="ECO:0000313" key="5">
    <source>
        <dbReference type="EMBL" id="MBR7888883.1"/>
    </source>
</evidence>